<dbReference type="EMBL" id="KN834772">
    <property type="protein sequence ID" value="KIK61034.1"/>
    <property type="molecule type" value="Genomic_DNA"/>
</dbReference>
<accession>A0A0D0CEQ5</accession>
<dbReference type="Proteomes" id="UP000053593">
    <property type="component" value="Unassembled WGS sequence"/>
</dbReference>
<keyword evidence="2" id="KW-1185">Reference proteome</keyword>
<reference evidence="1 2" key="1">
    <citation type="submission" date="2014-04" db="EMBL/GenBank/DDBJ databases">
        <title>Evolutionary Origins and Diversification of the Mycorrhizal Mutualists.</title>
        <authorList>
            <consortium name="DOE Joint Genome Institute"/>
            <consortium name="Mycorrhizal Genomics Consortium"/>
            <person name="Kohler A."/>
            <person name="Kuo A."/>
            <person name="Nagy L.G."/>
            <person name="Floudas D."/>
            <person name="Copeland A."/>
            <person name="Barry K.W."/>
            <person name="Cichocki N."/>
            <person name="Veneault-Fourrey C."/>
            <person name="LaButti K."/>
            <person name="Lindquist E.A."/>
            <person name="Lipzen A."/>
            <person name="Lundell T."/>
            <person name="Morin E."/>
            <person name="Murat C."/>
            <person name="Riley R."/>
            <person name="Ohm R."/>
            <person name="Sun H."/>
            <person name="Tunlid A."/>
            <person name="Henrissat B."/>
            <person name="Grigoriev I.V."/>
            <person name="Hibbett D.S."/>
            <person name="Martin F."/>
        </authorList>
    </citation>
    <scope>NUCLEOTIDE SEQUENCE [LARGE SCALE GENOMIC DNA]</scope>
    <source>
        <strain evidence="1 2">FD-317 M1</strain>
    </source>
</reference>
<gene>
    <name evidence="1" type="ORF">GYMLUDRAFT_73470</name>
</gene>
<proteinExistence type="predicted"/>
<evidence type="ECO:0000313" key="1">
    <source>
        <dbReference type="EMBL" id="KIK61034.1"/>
    </source>
</evidence>
<sequence>MEVWRCQLPEITFDDELSDRAEELWDDFGPNLRIAGTFLWKETDGEYIRTYVSDLKSYLETLDSKTLTQILTKPHLSSAISHRLVRSYAETPSSTTMKHRIHSQRSLEERQMFFRLFHLAPALAPSLGQLFEIMAIERLAGDFTRTLKLLEKDESQKLASRRLEAPQLLVHYFDNKIDCSATVKGGSNNSAWDAFFFIDKIAYGCQFTINKRHRLKRDGLLELQRRCREAKVETVILIIVTPKDITYTLPADLDPPRERPLFSFYQLEVDLGPRLQDTFLSLFNSEPNEDTL</sequence>
<protein>
    <submittedName>
        <fullName evidence="1">Uncharacterized protein</fullName>
    </submittedName>
</protein>
<organism evidence="1 2">
    <name type="scientific">Collybiopsis luxurians FD-317 M1</name>
    <dbReference type="NCBI Taxonomy" id="944289"/>
    <lineage>
        <taxon>Eukaryota</taxon>
        <taxon>Fungi</taxon>
        <taxon>Dikarya</taxon>
        <taxon>Basidiomycota</taxon>
        <taxon>Agaricomycotina</taxon>
        <taxon>Agaricomycetes</taxon>
        <taxon>Agaricomycetidae</taxon>
        <taxon>Agaricales</taxon>
        <taxon>Marasmiineae</taxon>
        <taxon>Omphalotaceae</taxon>
        <taxon>Collybiopsis</taxon>
        <taxon>Collybiopsis luxurians</taxon>
    </lineage>
</organism>
<name>A0A0D0CEQ5_9AGAR</name>
<dbReference type="AlphaFoldDB" id="A0A0D0CEQ5"/>
<dbReference type="HOGENOM" id="CLU_953330_0_0_1"/>
<evidence type="ECO:0000313" key="2">
    <source>
        <dbReference type="Proteomes" id="UP000053593"/>
    </source>
</evidence>